<comment type="similarity">
    <text evidence="1">Belongs to the methyl-accepting chemotaxis (MCP) protein family.</text>
</comment>
<keyword evidence="3" id="KW-0812">Transmembrane</keyword>
<proteinExistence type="inferred from homology"/>
<dbReference type="PROSITE" id="PS50111">
    <property type="entry name" value="CHEMOTAXIS_TRANSDUC_2"/>
    <property type="match status" value="1"/>
</dbReference>
<dbReference type="InterPro" id="IPR051310">
    <property type="entry name" value="MCP_chemotaxis"/>
</dbReference>
<name>A0ABU9BDG2_9BURK</name>
<evidence type="ECO:0000259" key="5">
    <source>
        <dbReference type="PROSITE" id="PS50885"/>
    </source>
</evidence>
<accession>A0ABU9BDG2</accession>
<evidence type="ECO:0000256" key="1">
    <source>
        <dbReference type="ARBA" id="ARBA00029447"/>
    </source>
</evidence>
<feature type="domain" description="Methyl-accepting transducer" evidence="4">
    <location>
        <begin position="404"/>
        <end position="633"/>
    </location>
</feature>
<dbReference type="PANTHER" id="PTHR43531:SF7">
    <property type="entry name" value="AEROTAXIS RECEPTOR"/>
    <property type="match status" value="1"/>
</dbReference>
<dbReference type="PANTHER" id="PTHR43531">
    <property type="entry name" value="PROTEIN ICFG"/>
    <property type="match status" value="1"/>
</dbReference>
<gene>
    <name evidence="6" type="ORF">AACH11_18500</name>
</gene>
<dbReference type="Proteomes" id="UP001368500">
    <property type="component" value="Unassembled WGS sequence"/>
</dbReference>
<sequence length="654" mass="68307">MTLHRSRLARAPAIWRPGLALFGRLRFRAKALLISLVFLVPILIFGGACLRTLQQQVDGVRQERLGVATLQRLAPVMAALAECAALGRAELAGHDTAAAAAAAAAAARRVDQGLQLLGRQVAADGDPLGLTPDLSTLHTAWQTTRSASASHTRHEAAAVALGRVVDRTGEAAGLTLDPEIGSAALAHALGRVLPRLIADLAQVWGYGLYGVTRGALDHPAQYRDVAVWNSRAGVGLADLQAAIQRAVQIRPALATVLDAPALARAERFRQGADPSDLVRAAATTDEVLQDGRTALAAVAAVHARGLPALDAVLAERQHRLERERALLLLTAGVSLALAGYLFIAFRRVLEDGIRQVTDHLQRMAAGDLTVRPEIDGGDETAQMLAALRDTHDALNAIVREVRQAADGIVGATQEISAGSSDLSARTEHTAADLQRAASSLCGIRAHADEATRQAAEAARLASTNEAQASDGGRVVRAVVDTMGRLQAASQRIGEINGTIDALAFQTNILALNAAVEAARAGEQGRGFAVVAAEVRSLAQRSATAAREIRSLIGQNAELTAHGTGVAGEAGDAMGRMVASAGRIRGLLGDISDTAAHQTGQVHGVARTVTDLDTATQRNTALAEETAAACEALRQRGQRLAASVARFRVTGRQDA</sequence>
<evidence type="ECO:0000313" key="7">
    <source>
        <dbReference type="Proteomes" id="UP001368500"/>
    </source>
</evidence>
<dbReference type="RefSeq" id="WP_341375740.1">
    <property type="nucleotide sequence ID" value="NZ_JBBUTF010000018.1"/>
</dbReference>
<organism evidence="6 7">
    <name type="scientific">Pseudaquabacterium rugosum</name>
    <dbReference type="NCBI Taxonomy" id="2984194"/>
    <lineage>
        <taxon>Bacteria</taxon>
        <taxon>Pseudomonadati</taxon>
        <taxon>Pseudomonadota</taxon>
        <taxon>Betaproteobacteria</taxon>
        <taxon>Burkholderiales</taxon>
        <taxon>Sphaerotilaceae</taxon>
        <taxon>Pseudaquabacterium</taxon>
    </lineage>
</organism>
<dbReference type="CDD" id="cd06225">
    <property type="entry name" value="HAMP"/>
    <property type="match status" value="1"/>
</dbReference>
<keyword evidence="7" id="KW-1185">Reference proteome</keyword>
<keyword evidence="3" id="KW-1133">Transmembrane helix</keyword>
<keyword evidence="2" id="KW-0807">Transducer</keyword>
<protein>
    <submittedName>
        <fullName evidence="6">Methyl-accepting chemotaxis protein</fullName>
    </submittedName>
</protein>
<feature type="transmembrane region" description="Helical" evidence="3">
    <location>
        <begin position="31"/>
        <end position="53"/>
    </location>
</feature>
<evidence type="ECO:0000256" key="2">
    <source>
        <dbReference type="PROSITE-ProRule" id="PRU00284"/>
    </source>
</evidence>
<dbReference type="PROSITE" id="PS50885">
    <property type="entry name" value="HAMP"/>
    <property type="match status" value="1"/>
</dbReference>
<keyword evidence="3" id="KW-0472">Membrane</keyword>
<feature type="transmembrane region" description="Helical" evidence="3">
    <location>
        <begin position="325"/>
        <end position="345"/>
    </location>
</feature>
<dbReference type="InterPro" id="IPR003660">
    <property type="entry name" value="HAMP_dom"/>
</dbReference>
<feature type="domain" description="HAMP" evidence="5">
    <location>
        <begin position="347"/>
        <end position="399"/>
    </location>
</feature>
<evidence type="ECO:0000256" key="3">
    <source>
        <dbReference type="SAM" id="Phobius"/>
    </source>
</evidence>
<reference evidence="6 7" key="1">
    <citation type="submission" date="2024-04" db="EMBL/GenBank/DDBJ databases">
        <title>Novel species of the genus Ideonella isolated from streams.</title>
        <authorList>
            <person name="Lu H."/>
        </authorList>
    </citation>
    <scope>NUCLEOTIDE SEQUENCE [LARGE SCALE GENOMIC DNA]</scope>
    <source>
        <strain evidence="6 7">BYS139W</strain>
    </source>
</reference>
<comment type="caution">
    <text evidence="6">The sequence shown here is derived from an EMBL/GenBank/DDBJ whole genome shotgun (WGS) entry which is preliminary data.</text>
</comment>
<dbReference type="Gene3D" id="1.10.287.950">
    <property type="entry name" value="Methyl-accepting chemotaxis protein"/>
    <property type="match status" value="1"/>
</dbReference>
<dbReference type="Pfam" id="PF00015">
    <property type="entry name" value="MCPsignal"/>
    <property type="match status" value="1"/>
</dbReference>
<dbReference type="SUPFAM" id="SSF58104">
    <property type="entry name" value="Methyl-accepting chemotaxis protein (MCP) signaling domain"/>
    <property type="match status" value="1"/>
</dbReference>
<dbReference type="SMART" id="SM00304">
    <property type="entry name" value="HAMP"/>
    <property type="match status" value="1"/>
</dbReference>
<dbReference type="Pfam" id="PF00672">
    <property type="entry name" value="HAMP"/>
    <property type="match status" value="1"/>
</dbReference>
<dbReference type="EMBL" id="JBBUTF010000018">
    <property type="protein sequence ID" value="MEK8027956.1"/>
    <property type="molecule type" value="Genomic_DNA"/>
</dbReference>
<evidence type="ECO:0000259" key="4">
    <source>
        <dbReference type="PROSITE" id="PS50111"/>
    </source>
</evidence>
<dbReference type="InterPro" id="IPR004089">
    <property type="entry name" value="MCPsignal_dom"/>
</dbReference>
<dbReference type="SMART" id="SM00283">
    <property type="entry name" value="MA"/>
    <property type="match status" value="1"/>
</dbReference>
<evidence type="ECO:0000313" key="6">
    <source>
        <dbReference type="EMBL" id="MEK8027956.1"/>
    </source>
</evidence>